<dbReference type="PANTHER" id="PTHR43193:SF2">
    <property type="entry name" value="POLYFERREDOXIN PROTEIN FWDF"/>
    <property type="match status" value="1"/>
</dbReference>
<evidence type="ECO:0000256" key="2">
    <source>
        <dbReference type="ARBA" id="ARBA00023004"/>
    </source>
</evidence>
<dbReference type="InterPro" id="IPR052977">
    <property type="entry name" value="Polyferredoxin-like_ET"/>
</dbReference>
<evidence type="ECO:0000313" key="5">
    <source>
        <dbReference type="EMBL" id="EDP10486.1"/>
    </source>
</evidence>
<dbReference type="SUPFAM" id="SSF54862">
    <property type="entry name" value="4Fe-4S ferredoxins"/>
    <property type="match status" value="1"/>
</dbReference>
<dbReference type="InterPro" id="IPR017900">
    <property type="entry name" value="4Fe4S_Fe_S_CS"/>
</dbReference>
<dbReference type="Gene3D" id="3.30.70.20">
    <property type="match status" value="1"/>
</dbReference>
<comment type="caution">
    <text evidence="5">The sequence shown here is derived from an EMBL/GenBank/DDBJ whole genome shotgun (WGS) entry which is preliminary data.</text>
</comment>
<feature type="domain" description="4Fe-4S ferredoxin-type" evidence="4">
    <location>
        <begin position="4"/>
        <end position="33"/>
    </location>
</feature>
<keyword evidence="2" id="KW-0408">Iron</keyword>
<evidence type="ECO:0000259" key="4">
    <source>
        <dbReference type="PROSITE" id="PS51379"/>
    </source>
</evidence>
<dbReference type="STRING" id="428127.EUBDOL_01730"/>
<protein>
    <submittedName>
        <fullName evidence="5">4Fe-4S binding domain protein</fullName>
    </submittedName>
</protein>
<dbReference type="GO" id="GO:0051536">
    <property type="term" value="F:iron-sulfur cluster binding"/>
    <property type="evidence" value="ECO:0007669"/>
    <property type="project" value="UniProtKB-KW"/>
</dbReference>
<proteinExistence type="predicted"/>
<name>A8RE97_9FIRM</name>
<gene>
    <name evidence="5" type="ORF">EUBDOL_01730</name>
</gene>
<evidence type="ECO:0000256" key="3">
    <source>
        <dbReference type="ARBA" id="ARBA00023014"/>
    </source>
</evidence>
<evidence type="ECO:0000256" key="1">
    <source>
        <dbReference type="ARBA" id="ARBA00022723"/>
    </source>
</evidence>
<dbReference type="PROSITE" id="PS51379">
    <property type="entry name" value="4FE4S_FER_2"/>
    <property type="match status" value="2"/>
</dbReference>
<reference evidence="5 6" key="1">
    <citation type="submission" date="2007-09" db="EMBL/GenBank/DDBJ databases">
        <title>Draft genome sequence of Eubacterium dolichum (DSM 3991).</title>
        <authorList>
            <person name="Sudarsanam P."/>
            <person name="Ley R."/>
            <person name="Guruge J."/>
            <person name="Turnbaugh P.J."/>
            <person name="Mahowald M."/>
            <person name="Liep D."/>
            <person name="Gordon J."/>
        </authorList>
    </citation>
    <scope>NUCLEOTIDE SEQUENCE [LARGE SCALE GENOMIC DNA]</scope>
    <source>
        <strain evidence="5 6">DSM 3991</strain>
    </source>
</reference>
<dbReference type="PANTHER" id="PTHR43193">
    <property type="match status" value="1"/>
</dbReference>
<dbReference type="Pfam" id="PF04432">
    <property type="entry name" value="FrhB_FdhB_C"/>
    <property type="match status" value="1"/>
</dbReference>
<feature type="domain" description="4Fe-4S ferredoxin-type" evidence="4">
    <location>
        <begin position="38"/>
        <end position="67"/>
    </location>
</feature>
<organism evidence="5 6">
    <name type="scientific">Amedibacillus dolichus DSM 3991</name>
    <dbReference type="NCBI Taxonomy" id="428127"/>
    <lineage>
        <taxon>Bacteria</taxon>
        <taxon>Bacillati</taxon>
        <taxon>Bacillota</taxon>
        <taxon>Erysipelotrichia</taxon>
        <taxon>Erysipelotrichales</taxon>
        <taxon>Erysipelotrichaceae</taxon>
        <taxon>Amedibacillus</taxon>
    </lineage>
</organism>
<dbReference type="InterPro" id="IPR017896">
    <property type="entry name" value="4Fe4S_Fe-S-bd"/>
</dbReference>
<dbReference type="eggNOG" id="COG1035">
    <property type="taxonomic scope" value="Bacteria"/>
</dbReference>
<dbReference type="AlphaFoldDB" id="A8RE97"/>
<dbReference type="EMBL" id="ABAW02000024">
    <property type="protein sequence ID" value="EDP10486.1"/>
    <property type="molecule type" value="Genomic_DNA"/>
</dbReference>
<keyword evidence="3" id="KW-0411">Iron-sulfur</keyword>
<dbReference type="PROSITE" id="PS00198">
    <property type="entry name" value="4FE4S_FER_1"/>
    <property type="match status" value="1"/>
</dbReference>
<keyword evidence="1" id="KW-0479">Metal-binding</keyword>
<evidence type="ECO:0000313" key="6">
    <source>
        <dbReference type="Proteomes" id="UP000004090"/>
    </source>
</evidence>
<dbReference type="Pfam" id="PF12838">
    <property type="entry name" value="Fer4_7"/>
    <property type="match status" value="1"/>
</dbReference>
<reference evidence="5 6" key="2">
    <citation type="submission" date="2007-09" db="EMBL/GenBank/DDBJ databases">
        <authorList>
            <person name="Fulton L."/>
            <person name="Clifton S."/>
            <person name="Fulton B."/>
            <person name="Xu J."/>
            <person name="Minx P."/>
            <person name="Pepin K.H."/>
            <person name="Johnson M."/>
            <person name="Thiruvilangam P."/>
            <person name="Bhonagiri V."/>
            <person name="Nash W.E."/>
            <person name="Mardis E.R."/>
            <person name="Wilson R.K."/>
        </authorList>
    </citation>
    <scope>NUCLEOTIDE SEQUENCE [LARGE SCALE GENOMIC DNA]</scope>
    <source>
        <strain evidence="5 6">DSM 3991</strain>
    </source>
</reference>
<dbReference type="Proteomes" id="UP000004090">
    <property type="component" value="Unassembled WGS sequence"/>
</dbReference>
<accession>A8RE97</accession>
<dbReference type="HOGENOM" id="CLU_037958_1_0_9"/>
<sequence length="395" mass="45097">MNNMIDKLKKDECCGCTSCYNACPTSAITLRKDELGYLYPSIDEKKCVKCNLCEKVCPSLNKKADVKIKNAYIGRSVSSFVLDNSASGGIATALALNFVKRGAIVYGAVYNDKFEVVHSRIDKEEDIHKISGSKYIQSKIGDTFKNIELDLISGKDVLFIGTPCQVNGLNTFIRSNKENLYTIDFVCHGVCSPSIWSDYIHFIEHKNKSNIEKVDFRDKMIGYRSTGMGIEFKNGKKYFGSPRIDLMLKIFYSDKLSRDACYNCENKSTNRLSDLTLFDCWNPSDYLDIEDDNRGYTKILVNTENGQKIINYCKDIIVYQVNYKQILPKKAKNAYNSSIGRQEDRNDIIQEYIYKGFEICVDKFFKVSIFDNLVEKLKLLLNKVGVLAIFTKIKR</sequence>
<dbReference type="GO" id="GO:0046872">
    <property type="term" value="F:metal ion binding"/>
    <property type="evidence" value="ECO:0007669"/>
    <property type="project" value="UniProtKB-KW"/>
</dbReference>
<dbReference type="eggNOG" id="COG1143">
    <property type="taxonomic scope" value="Bacteria"/>
</dbReference>
<dbReference type="InterPro" id="IPR007525">
    <property type="entry name" value="FrhB_FdhB_C"/>
</dbReference>